<comment type="similarity">
    <text evidence="2">Belongs to the complex I subunit 4 family.</text>
</comment>
<dbReference type="NCBIfam" id="TIGR01972">
    <property type="entry name" value="NDH_I_M"/>
    <property type="match status" value="1"/>
</dbReference>
<feature type="transmembrane region" description="Helical" evidence="7">
    <location>
        <begin position="202"/>
        <end position="223"/>
    </location>
</feature>
<dbReference type="InterPro" id="IPR010227">
    <property type="entry name" value="NADH_Q_OxRdtase_chainM/4"/>
</dbReference>
<sequence length="485" mass="51020">MLLVLVLLPLLAFVAMIAGAPARKAAIAAGAANLVLGLWAATSWQSDRWSISLPVLEKPALHMALGFYDGMSVIMVLLSVIVTLAAVLSGKSPEGRETLYYGSSMLISAGAIGAFAATDLFFFYAFHELALIPTFLMIGILGRGDRKEAAWKITIYLGLGSIILLAGLVWLANLAGTYEIPKMLDAVKNGTLAIDAASQKGIAALLIVGFGVLVSLFPFHSWAAPAYASAPAPTAMLHAGVLKKFGLYGLLRLAIPMVPEGLNAWLVPLCVLLLGNILWVGFVTISQKRLDGMLGHSSVMHMGYIFLAIAALAAAEANGVVNEIALPAAVLLMFAHGVSIAMLFGLADRIERNTGTLELSDLGGLAKSAPGLAFLFGMVGMASIGLPGLANFAGEVMVFLSAFRNYVPADGLGPVQITCIIAIWGVVISAIYMLRAYRRIFQGESVRATDGAADLTFADRIPALILAVALLAVGLYPNLLLQLLK</sequence>
<evidence type="ECO:0000256" key="7">
    <source>
        <dbReference type="SAM" id="Phobius"/>
    </source>
</evidence>
<organism evidence="9 10">
    <name type="scientific">Luteolibacter flavescens</name>
    <dbReference type="NCBI Taxonomy" id="1859460"/>
    <lineage>
        <taxon>Bacteria</taxon>
        <taxon>Pseudomonadati</taxon>
        <taxon>Verrucomicrobiota</taxon>
        <taxon>Verrucomicrobiia</taxon>
        <taxon>Verrucomicrobiales</taxon>
        <taxon>Verrucomicrobiaceae</taxon>
        <taxon>Luteolibacter</taxon>
    </lineage>
</organism>
<feature type="transmembrane region" description="Helical" evidence="7">
    <location>
        <begin position="99"/>
        <end position="116"/>
    </location>
</feature>
<evidence type="ECO:0000313" key="9">
    <source>
        <dbReference type="EMBL" id="MCW1883383.1"/>
    </source>
</evidence>
<feature type="transmembrane region" description="Helical" evidence="7">
    <location>
        <begin position="368"/>
        <end position="393"/>
    </location>
</feature>
<dbReference type="RefSeq" id="WP_264499344.1">
    <property type="nucleotide sequence ID" value="NZ_JAPDDS010000001.1"/>
</dbReference>
<dbReference type="Proteomes" id="UP001207930">
    <property type="component" value="Unassembled WGS sequence"/>
</dbReference>
<evidence type="ECO:0000256" key="1">
    <source>
        <dbReference type="ARBA" id="ARBA00004127"/>
    </source>
</evidence>
<evidence type="ECO:0000256" key="4">
    <source>
        <dbReference type="ARBA" id="ARBA00022989"/>
    </source>
</evidence>
<evidence type="ECO:0000256" key="2">
    <source>
        <dbReference type="ARBA" id="ARBA00009025"/>
    </source>
</evidence>
<evidence type="ECO:0000313" key="10">
    <source>
        <dbReference type="Proteomes" id="UP001207930"/>
    </source>
</evidence>
<dbReference type="PANTHER" id="PTHR43507:SF4">
    <property type="entry name" value="PROTON-TRANSLOCATING NADH-QUINONE OXIDOREDUCTASE, CHAIN M"/>
    <property type="match status" value="1"/>
</dbReference>
<keyword evidence="4 7" id="KW-1133">Transmembrane helix</keyword>
<evidence type="ECO:0000256" key="3">
    <source>
        <dbReference type="ARBA" id="ARBA00022692"/>
    </source>
</evidence>
<proteinExistence type="inferred from homology"/>
<name>A0ABT3FII5_9BACT</name>
<keyword evidence="3 6" id="KW-0812">Transmembrane</keyword>
<evidence type="ECO:0000256" key="6">
    <source>
        <dbReference type="RuleBase" id="RU000320"/>
    </source>
</evidence>
<feature type="transmembrane region" description="Helical" evidence="7">
    <location>
        <begin position="463"/>
        <end position="484"/>
    </location>
</feature>
<feature type="transmembrane region" description="Helical" evidence="7">
    <location>
        <begin position="122"/>
        <end position="141"/>
    </location>
</feature>
<gene>
    <name evidence="9" type="ORF">OKA04_01490</name>
</gene>
<keyword evidence="9" id="KW-0560">Oxidoreductase</keyword>
<feature type="transmembrane region" description="Helical" evidence="7">
    <location>
        <begin position="153"/>
        <end position="172"/>
    </location>
</feature>
<dbReference type="Pfam" id="PF00361">
    <property type="entry name" value="Proton_antipo_M"/>
    <property type="match status" value="1"/>
</dbReference>
<reference evidence="9 10" key="1">
    <citation type="submission" date="2022-10" db="EMBL/GenBank/DDBJ databases">
        <title>Luteolibacter flavescens strain MCCC 1K03193, whole genome shotgun sequencing project.</title>
        <authorList>
            <person name="Zhao G."/>
            <person name="Shen L."/>
        </authorList>
    </citation>
    <scope>NUCLEOTIDE SEQUENCE [LARGE SCALE GENOMIC DNA]</scope>
    <source>
        <strain evidence="9 10">MCCC 1K03193</strain>
    </source>
</reference>
<dbReference type="EC" id="1.6.5.-" evidence="9"/>
<dbReference type="EMBL" id="JAPDDS010000001">
    <property type="protein sequence ID" value="MCW1883383.1"/>
    <property type="molecule type" value="Genomic_DNA"/>
</dbReference>
<dbReference type="PANTHER" id="PTHR43507">
    <property type="entry name" value="NADH-UBIQUINONE OXIDOREDUCTASE CHAIN 4"/>
    <property type="match status" value="1"/>
</dbReference>
<accession>A0ABT3FII5</accession>
<comment type="subcellular location">
    <subcellularLocation>
        <location evidence="1">Endomembrane system</location>
        <topology evidence="1">Multi-pass membrane protein</topology>
    </subcellularLocation>
    <subcellularLocation>
        <location evidence="6">Membrane</location>
        <topology evidence="6">Multi-pass membrane protein</topology>
    </subcellularLocation>
</comment>
<evidence type="ECO:0000259" key="8">
    <source>
        <dbReference type="Pfam" id="PF00361"/>
    </source>
</evidence>
<feature type="transmembrane region" description="Helical" evidence="7">
    <location>
        <begin position="298"/>
        <end position="318"/>
    </location>
</feature>
<feature type="transmembrane region" description="Helical" evidence="7">
    <location>
        <begin position="235"/>
        <end position="258"/>
    </location>
</feature>
<dbReference type="InterPro" id="IPR003918">
    <property type="entry name" value="NADH_UbQ_OxRdtase"/>
</dbReference>
<dbReference type="PRINTS" id="PR01437">
    <property type="entry name" value="NUOXDRDTASE4"/>
</dbReference>
<keyword evidence="10" id="KW-1185">Reference proteome</keyword>
<feature type="transmembrane region" description="Helical" evidence="7">
    <location>
        <begin position="324"/>
        <end position="347"/>
    </location>
</feature>
<feature type="transmembrane region" description="Helical" evidence="7">
    <location>
        <begin position="413"/>
        <end position="434"/>
    </location>
</feature>
<protein>
    <submittedName>
        <fullName evidence="9">NADH-quinone oxidoreductase subunit M</fullName>
        <ecNumber evidence="9">1.6.5.-</ecNumber>
    </submittedName>
</protein>
<feature type="transmembrane region" description="Helical" evidence="7">
    <location>
        <begin position="264"/>
        <end position="286"/>
    </location>
</feature>
<keyword evidence="5 7" id="KW-0472">Membrane</keyword>
<evidence type="ECO:0000256" key="5">
    <source>
        <dbReference type="ARBA" id="ARBA00023136"/>
    </source>
</evidence>
<feature type="transmembrane region" description="Helical" evidence="7">
    <location>
        <begin position="65"/>
        <end position="87"/>
    </location>
</feature>
<comment type="caution">
    <text evidence="9">The sequence shown here is derived from an EMBL/GenBank/DDBJ whole genome shotgun (WGS) entry which is preliminary data.</text>
</comment>
<feature type="domain" description="NADH:quinone oxidoreductase/Mrp antiporter transmembrane" evidence="8">
    <location>
        <begin position="117"/>
        <end position="406"/>
    </location>
</feature>
<dbReference type="GO" id="GO:0016491">
    <property type="term" value="F:oxidoreductase activity"/>
    <property type="evidence" value="ECO:0007669"/>
    <property type="project" value="UniProtKB-KW"/>
</dbReference>
<dbReference type="InterPro" id="IPR001750">
    <property type="entry name" value="ND/Mrp_TM"/>
</dbReference>